<organism evidence="12 13">
    <name type="scientific">Salinimicrobium gaetbulicola</name>
    <dbReference type="NCBI Taxonomy" id="999702"/>
    <lineage>
        <taxon>Bacteria</taxon>
        <taxon>Pseudomonadati</taxon>
        <taxon>Bacteroidota</taxon>
        <taxon>Flavobacteriia</taxon>
        <taxon>Flavobacteriales</taxon>
        <taxon>Flavobacteriaceae</taxon>
        <taxon>Salinimicrobium</taxon>
    </lineage>
</organism>
<feature type="active site" description="Proton donor" evidence="10">
    <location>
        <position position="368"/>
    </location>
</feature>
<evidence type="ECO:0000313" key="13">
    <source>
        <dbReference type="Proteomes" id="UP001597100"/>
    </source>
</evidence>
<dbReference type="InterPro" id="IPR013783">
    <property type="entry name" value="Ig-like_fold"/>
</dbReference>
<dbReference type="HAMAP" id="MF_00685">
    <property type="entry name" value="GlgB"/>
    <property type="match status" value="1"/>
</dbReference>
<dbReference type="InterPro" id="IPR017853">
    <property type="entry name" value="GH"/>
</dbReference>
<evidence type="ECO:0000256" key="10">
    <source>
        <dbReference type="HAMAP-Rule" id="MF_00685"/>
    </source>
</evidence>
<dbReference type="InterPro" id="IPR014756">
    <property type="entry name" value="Ig_E-set"/>
</dbReference>
<dbReference type="NCBIfam" id="NF003811">
    <property type="entry name" value="PRK05402.1"/>
    <property type="match status" value="1"/>
</dbReference>
<evidence type="ECO:0000256" key="1">
    <source>
        <dbReference type="ARBA" id="ARBA00000826"/>
    </source>
</evidence>
<dbReference type="EC" id="2.4.1.18" evidence="10"/>
<comment type="caution">
    <text evidence="12">The sequence shown here is derived from an EMBL/GenBank/DDBJ whole genome shotgun (WGS) entry which is preliminary data.</text>
</comment>
<dbReference type="SUPFAM" id="SSF81296">
    <property type="entry name" value="E set domains"/>
    <property type="match status" value="1"/>
</dbReference>
<evidence type="ECO:0000256" key="7">
    <source>
        <dbReference type="ARBA" id="ARBA00022679"/>
    </source>
</evidence>
<accession>A0ABW3ICX6</accession>
<gene>
    <name evidence="10 12" type="primary">glgB</name>
    <name evidence="12" type="ORF">ACFQ1G_02090</name>
</gene>
<comment type="pathway">
    <text evidence="3 10">Glycan biosynthesis; glycogen biosynthesis.</text>
</comment>
<dbReference type="InterPro" id="IPR037439">
    <property type="entry name" value="Branching_enzy"/>
</dbReference>
<keyword evidence="7 10" id="KW-0808">Transferase</keyword>
<keyword evidence="8 10" id="KW-0320">Glycogen biosynthesis</keyword>
<dbReference type="SUPFAM" id="SSF51011">
    <property type="entry name" value="Glycosyl hydrolase domain"/>
    <property type="match status" value="1"/>
</dbReference>
<evidence type="ECO:0000256" key="6">
    <source>
        <dbReference type="ARBA" id="ARBA00022676"/>
    </source>
</evidence>
<dbReference type="Proteomes" id="UP001597100">
    <property type="component" value="Unassembled WGS sequence"/>
</dbReference>
<dbReference type="PIRSF" id="PIRSF000463">
    <property type="entry name" value="GlgB"/>
    <property type="match status" value="1"/>
</dbReference>
<dbReference type="InterPro" id="IPR006407">
    <property type="entry name" value="GlgB"/>
</dbReference>
<dbReference type="Pfam" id="PF02806">
    <property type="entry name" value="Alpha-amylase_C"/>
    <property type="match status" value="1"/>
</dbReference>
<dbReference type="Gene3D" id="2.60.40.1180">
    <property type="entry name" value="Golgi alpha-mannosidase II"/>
    <property type="match status" value="1"/>
</dbReference>
<feature type="domain" description="Glycosyl hydrolase family 13 catalytic" evidence="11">
    <location>
        <begin position="156"/>
        <end position="512"/>
    </location>
</feature>
<dbReference type="SUPFAM" id="SSF51445">
    <property type="entry name" value="(Trans)glycosidases"/>
    <property type="match status" value="1"/>
</dbReference>
<dbReference type="InterPro" id="IPR004193">
    <property type="entry name" value="Glyco_hydro_13_N"/>
</dbReference>
<dbReference type="Pfam" id="PF00128">
    <property type="entry name" value="Alpha-amylase"/>
    <property type="match status" value="1"/>
</dbReference>
<evidence type="ECO:0000256" key="8">
    <source>
        <dbReference type="ARBA" id="ARBA00023056"/>
    </source>
</evidence>
<evidence type="ECO:0000256" key="4">
    <source>
        <dbReference type="ARBA" id="ARBA00009000"/>
    </source>
</evidence>
<dbReference type="Gene3D" id="2.60.40.10">
    <property type="entry name" value="Immunoglobulins"/>
    <property type="match status" value="1"/>
</dbReference>
<feature type="active site" description="Nucleophile" evidence="10">
    <location>
        <position position="315"/>
    </location>
</feature>
<comment type="catalytic activity">
    <reaction evidence="1 10">
        <text>Transfers a segment of a (1-&gt;4)-alpha-D-glucan chain to a primary hydroxy group in a similar glucan chain.</text>
        <dbReference type="EC" id="2.4.1.18"/>
    </reaction>
</comment>
<evidence type="ECO:0000256" key="2">
    <source>
        <dbReference type="ARBA" id="ARBA00002953"/>
    </source>
</evidence>
<comment type="function">
    <text evidence="2 10">Catalyzes the formation of the alpha-1,6-glucosidic linkages in glycogen by scission of a 1,4-alpha-linked oligosaccharide from growing alpha-1,4-glucan chains and the subsequent attachment of the oligosaccharide to the alpha-1,6 position.</text>
</comment>
<dbReference type="CDD" id="cd02855">
    <property type="entry name" value="E_set_GBE_prok_N"/>
    <property type="match status" value="1"/>
</dbReference>
<dbReference type="InterPro" id="IPR006048">
    <property type="entry name" value="A-amylase/branching_C"/>
</dbReference>
<evidence type="ECO:0000256" key="3">
    <source>
        <dbReference type="ARBA" id="ARBA00004964"/>
    </source>
</evidence>
<reference evidence="13" key="1">
    <citation type="journal article" date="2019" name="Int. J. Syst. Evol. Microbiol.">
        <title>The Global Catalogue of Microorganisms (GCM) 10K type strain sequencing project: providing services to taxonomists for standard genome sequencing and annotation.</title>
        <authorList>
            <consortium name="The Broad Institute Genomics Platform"/>
            <consortium name="The Broad Institute Genome Sequencing Center for Infectious Disease"/>
            <person name="Wu L."/>
            <person name="Ma J."/>
        </authorList>
    </citation>
    <scope>NUCLEOTIDE SEQUENCE [LARGE SCALE GENOMIC DNA]</scope>
    <source>
        <strain evidence="13">CCUG 60898</strain>
    </source>
</reference>
<dbReference type="InterPro" id="IPR006047">
    <property type="entry name" value="GH13_cat_dom"/>
</dbReference>
<dbReference type="Gene3D" id="3.20.20.80">
    <property type="entry name" value="Glycosidases"/>
    <property type="match status" value="1"/>
</dbReference>
<evidence type="ECO:0000256" key="9">
    <source>
        <dbReference type="ARBA" id="ARBA00023277"/>
    </source>
</evidence>
<dbReference type="NCBIfam" id="TIGR01515">
    <property type="entry name" value="branching_enzym"/>
    <property type="match status" value="1"/>
</dbReference>
<dbReference type="InterPro" id="IPR044143">
    <property type="entry name" value="GlgB_N_E_set_prok"/>
</dbReference>
<dbReference type="NCBIfam" id="NF008967">
    <property type="entry name" value="PRK12313.1"/>
    <property type="match status" value="1"/>
</dbReference>
<sequence length="635" mass="74109">MDKPVEATLITDFDVHLFKEGKHFHLYKKFGSHLMEYMGTKGVYFSVWAPNAQMVSVVGDFNNWNRETHKMKSRWDHSGIWEVFIPEAKKGSLYKYFIRSNSDYEAEKGDPFAFSWETPPDTASMVWDLENTWNDTIWMEDRKKKAKEAQPYSVYEIHLGSWKRVPDDGFRSLSYRELAEDLPAYLKEMGFTHVEFMPVMEHPFFGSWGYQITGYFAPSSRFGTPQDFMYLIDKLHQAGIGVILDWVPSHFPSDLHGIHYFDGTYLYEHADPKKGFHPDWQSYIFNYGRNEVRAFLISNALFWLDMFHADGLRVDAVASMLYLDYSRNEGEWEPNEFGGRENLEAISFLKEFNETVYKEFPDVVTIAEESTAWPMVSKPTYVGGLGFGMKWMMGWMHDTLEYFSKDPIHRRHHQNTITFSSNYAFSENFMLPLSHDEVVYGKGSILNKMPGDEWNKFANLRTLYAYMYAHPGTKLLFMGSEFGQPSEWNHDSSLEWHLTNEPLHKKVQAALKELNRLYKSEPALYEKSFSNEGFEWVDFNDDENSIISFLRKGKDPKENLMVVCNFTPVPRENYRIGVSEEGQWKEIFNSDSEEFGGSNVKNSDLIESQNIPGHHRDHSLLLTLPPMAVIFLKRL</sequence>
<dbReference type="EMBL" id="JBHTJP010000032">
    <property type="protein sequence ID" value="MFD0975570.1"/>
    <property type="molecule type" value="Genomic_DNA"/>
</dbReference>
<evidence type="ECO:0000256" key="5">
    <source>
        <dbReference type="ARBA" id="ARBA00022600"/>
    </source>
</evidence>
<dbReference type="SMART" id="SM00642">
    <property type="entry name" value="Aamy"/>
    <property type="match status" value="1"/>
</dbReference>
<evidence type="ECO:0000313" key="12">
    <source>
        <dbReference type="EMBL" id="MFD0975570.1"/>
    </source>
</evidence>
<keyword evidence="13" id="KW-1185">Reference proteome</keyword>
<dbReference type="Pfam" id="PF02922">
    <property type="entry name" value="CBM_48"/>
    <property type="match status" value="1"/>
</dbReference>
<dbReference type="RefSeq" id="WP_380738436.1">
    <property type="nucleotide sequence ID" value="NZ_JBHTJP010000032.1"/>
</dbReference>
<dbReference type="PANTHER" id="PTHR43651:SF3">
    <property type="entry name" value="1,4-ALPHA-GLUCAN-BRANCHING ENZYME"/>
    <property type="match status" value="1"/>
</dbReference>
<keyword evidence="6 10" id="KW-0328">Glycosyltransferase</keyword>
<dbReference type="InterPro" id="IPR013780">
    <property type="entry name" value="Glyco_hydro_b"/>
</dbReference>
<comment type="subunit">
    <text evidence="10">Monomer.</text>
</comment>
<keyword evidence="5 10" id="KW-0321">Glycogen metabolism</keyword>
<comment type="similarity">
    <text evidence="4 10">Belongs to the glycosyl hydrolase 13 family. GlgB subfamily.</text>
</comment>
<protein>
    <recommendedName>
        <fullName evidence="10">1,4-alpha-glucan branching enzyme GlgB</fullName>
        <ecNumber evidence="10">2.4.1.18</ecNumber>
    </recommendedName>
    <alternativeName>
        <fullName evidence="10">1,4-alpha-D-glucan:1,4-alpha-D-glucan 6-glucosyl-transferase</fullName>
    </alternativeName>
    <alternativeName>
        <fullName evidence="10">Alpha-(1-&gt;4)-glucan branching enzyme</fullName>
    </alternativeName>
    <alternativeName>
        <fullName evidence="10">Glycogen branching enzyme</fullName>
        <shortName evidence="10">BE</shortName>
    </alternativeName>
</protein>
<dbReference type="CDD" id="cd11322">
    <property type="entry name" value="AmyAc_Glg_BE"/>
    <property type="match status" value="1"/>
</dbReference>
<evidence type="ECO:0000259" key="11">
    <source>
        <dbReference type="SMART" id="SM00642"/>
    </source>
</evidence>
<keyword evidence="9 10" id="KW-0119">Carbohydrate metabolism</keyword>
<name>A0ABW3ICX6_9FLAO</name>
<dbReference type="PANTHER" id="PTHR43651">
    <property type="entry name" value="1,4-ALPHA-GLUCAN-BRANCHING ENZYME"/>
    <property type="match status" value="1"/>
</dbReference>
<proteinExistence type="inferred from homology"/>